<dbReference type="Pfam" id="PF00665">
    <property type="entry name" value="rve"/>
    <property type="match status" value="1"/>
</dbReference>
<dbReference type="Gene3D" id="3.30.420.10">
    <property type="entry name" value="Ribonuclease H-like superfamily/Ribonuclease H"/>
    <property type="match status" value="1"/>
</dbReference>
<evidence type="ECO:0000313" key="5">
    <source>
        <dbReference type="WBParaSite" id="TMUE_0000001145.1"/>
    </source>
</evidence>
<proteinExistence type="predicted"/>
<dbReference type="Pfam" id="PF07727">
    <property type="entry name" value="RVT_2"/>
    <property type="match status" value="1"/>
</dbReference>
<dbReference type="PANTHER" id="PTHR42648:SF28">
    <property type="entry name" value="TRANSPOSON-ENCODED PROTEIN WITH RIBONUCLEASE H-LIKE AND RETROVIRUS ZINC FINGER-LIKE DOMAINS"/>
    <property type="match status" value="1"/>
</dbReference>
<dbReference type="InterPro" id="IPR039537">
    <property type="entry name" value="Retrotran_Ty1/copia-like"/>
</dbReference>
<dbReference type="AlphaFoldDB" id="A0A5S6Q1M4"/>
<dbReference type="SUPFAM" id="SSF56672">
    <property type="entry name" value="DNA/RNA polymerases"/>
    <property type="match status" value="1"/>
</dbReference>
<dbReference type="InterPro" id="IPR057670">
    <property type="entry name" value="SH3_retrovirus"/>
</dbReference>
<dbReference type="STRING" id="70415.A0A5S6Q1M4"/>
<dbReference type="PANTHER" id="PTHR42648">
    <property type="entry name" value="TRANSPOSASE, PUTATIVE-RELATED"/>
    <property type="match status" value="1"/>
</dbReference>
<dbReference type="InterPro" id="IPR001584">
    <property type="entry name" value="Integrase_cat-core"/>
</dbReference>
<dbReference type="PROSITE" id="PS50994">
    <property type="entry name" value="INTEGRASE"/>
    <property type="match status" value="1"/>
</dbReference>
<dbReference type="Proteomes" id="UP000046395">
    <property type="component" value="Unassembled WGS sequence"/>
</dbReference>
<dbReference type="InterPro" id="IPR036397">
    <property type="entry name" value="RNaseH_sf"/>
</dbReference>
<name>A0A5S6Q1M4_TRIMR</name>
<evidence type="ECO:0000256" key="1">
    <source>
        <dbReference type="ARBA" id="ARBA00022723"/>
    </source>
</evidence>
<evidence type="ECO:0000256" key="2">
    <source>
        <dbReference type="ARBA" id="ARBA00022801"/>
    </source>
</evidence>
<dbReference type="InterPro" id="IPR043502">
    <property type="entry name" value="DNA/RNA_pol_sf"/>
</dbReference>
<sequence>MPTATPSGRRYMLTFIDDYSRFTFIRLLKTKDETVCVVKEYVAVMNTRFGRHPATFRTDNGREYVNQELQEFFKRKGIEHQFSAPYTPQQNGVAERKNRTLVEMAKSMLVDAKLPERFWGEAICTAAYLQNRLPNRSAEKTPFELWTGKRPDLSHIRTFGSKAYSFVPQQKRRKWDDRAMQGILVGYDNATKGYRLLYPVTNRIWISRSVRIIEKDEQYVECTVQEAYMPEGARELELKKQIGKSIEPSIRGAEVNVENIFESPKQELPSQEEIEVSSNESLLSPALRRSQRLNKGIPPQKLSYKVHTAEACEPSSWEEVTCLPPCERDKWMAAAKEEMASLKNREVWELVELPAGRKVISSKWVFKIKRKADGAIDTYKARLVARGFSQRYGEDYDEIFAPVVKHETIRMLLSIAAMRSLHVRHFDVKCAYLNGEIHEELYMEQPPGFVQPGNENLVLRLKRIIVFTV</sequence>
<evidence type="ECO:0000259" key="3">
    <source>
        <dbReference type="PROSITE" id="PS50994"/>
    </source>
</evidence>
<dbReference type="GO" id="GO:0016787">
    <property type="term" value="F:hydrolase activity"/>
    <property type="evidence" value="ECO:0007669"/>
    <property type="project" value="UniProtKB-KW"/>
</dbReference>
<feature type="domain" description="Integrase catalytic" evidence="3">
    <location>
        <begin position="1"/>
        <end position="150"/>
    </location>
</feature>
<dbReference type="GO" id="GO:0003676">
    <property type="term" value="F:nucleic acid binding"/>
    <property type="evidence" value="ECO:0007669"/>
    <property type="project" value="InterPro"/>
</dbReference>
<dbReference type="GO" id="GO:0015074">
    <property type="term" value="P:DNA integration"/>
    <property type="evidence" value="ECO:0007669"/>
    <property type="project" value="InterPro"/>
</dbReference>
<accession>A0A5S6Q1M4</accession>
<dbReference type="GO" id="GO:0042575">
    <property type="term" value="C:DNA polymerase complex"/>
    <property type="evidence" value="ECO:0007669"/>
    <property type="project" value="UniProtKB-ARBA"/>
</dbReference>
<dbReference type="WBParaSite" id="TMUE_0000001145.1">
    <property type="protein sequence ID" value="TMUE_0000001145.1"/>
    <property type="gene ID" value="WBGene00297057"/>
</dbReference>
<dbReference type="SUPFAM" id="SSF53098">
    <property type="entry name" value="Ribonuclease H-like"/>
    <property type="match status" value="1"/>
</dbReference>
<keyword evidence="4" id="KW-1185">Reference proteome</keyword>
<keyword evidence="2" id="KW-0378">Hydrolase</keyword>
<dbReference type="InterPro" id="IPR012337">
    <property type="entry name" value="RNaseH-like_sf"/>
</dbReference>
<reference evidence="5" key="1">
    <citation type="submission" date="2019-12" db="UniProtKB">
        <authorList>
            <consortium name="WormBaseParasite"/>
        </authorList>
    </citation>
    <scope>IDENTIFICATION</scope>
</reference>
<protein>
    <submittedName>
        <fullName evidence="5">Integrase catalytic domain-containing protein</fullName>
    </submittedName>
</protein>
<dbReference type="Pfam" id="PF25597">
    <property type="entry name" value="SH3_retrovirus"/>
    <property type="match status" value="1"/>
</dbReference>
<dbReference type="InterPro" id="IPR013103">
    <property type="entry name" value="RVT_2"/>
</dbReference>
<organism evidence="4 5">
    <name type="scientific">Trichuris muris</name>
    <name type="common">Mouse whipworm</name>
    <dbReference type="NCBI Taxonomy" id="70415"/>
    <lineage>
        <taxon>Eukaryota</taxon>
        <taxon>Metazoa</taxon>
        <taxon>Ecdysozoa</taxon>
        <taxon>Nematoda</taxon>
        <taxon>Enoplea</taxon>
        <taxon>Dorylaimia</taxon>
        <taxon>Trichinellida</taxon>
        <taxon>Trichuridae</taxon>
        <taxon>Trichuris</taxon>
    </lineage>
</organism>
<keyword evidence="1" id="KW-0479">Metal-binding</keyword>
<evidence type="ECO:0000313" key="4">
    <source>
        <dbReference type="Proteomes" id="UP000046395"/>
    </source>
</evidence>
<dbReference type="GO" id="GO:0046872">
    <property type="term" value="F:metal ion binding"/>
    <property type="evidence" value="ECO:0007669"/>
    <property type="project" value="UniProtKB-KW"/>
</dbReference>